<comment type="caution">
    <text evidence="1">The sequence shown here is derived from an EMBL/GenBank/DDBJ whole genome shotgun (WGS) entry which is preliminary data.</text>
</comment>
<dbReference type="AlphaFoldDB" id="A0AAN3A282"/>
<dbReference type="Proteomes" id="UP000005475">
    <property type="component" value="Unassembled WGS sequence"/>
</dbReference>
<evidence type="ECO:0000313" key="1">
    <source>
        <dbReference type="EMBL" id="EDO09054.1"/>
    </source>
</evidence>
<protein>
    <submittedName>
        <fullName evidence="1">Uncharacterized protein</fullName>
    </submittedName>
</protein>
<accession>A0AAN3A282</accession>
<name>A0AAN3A282_BACO1</name>
<organism evidence="1 2">
    <name type="scientific">Bacteroides ovatus (strain ATCC 8483 / DSM 1896 / JCM 5824 / BCRC 10623 / CCUG 4943 / NCTC 11153)</name>
    <dbReference type="NCBI Taxonomy" id="411476"/>
    <lineage>
        <taxon>Bacteria</taxon>
        <taxon>Pseudomonadati</taxon>
        <taxon>Bacteroidota</taxon>
        <taxon>Bacteroidia</taxon>
        <taxon>Bacteroidales</taxon>
        <taxon>Bacteroidaceae</taxon>
        <taxon>Bacteroides</taxon>
    </lineage>
</organism>
<sequence length="38" mass="4358">MINGSKIHHFPMLPQAFQLIYGINSDECRIKTGEKINL</sequence>
<evidence type="ECO:0000313" key="2">
    <source>
        <dbReference type="Proteomes" id="UP000005475"/>
    </source>
</evidence>
<reference evidence="2" key="2">
    <citation type="submission" date="2007-04" db="EMBL/GenBank/DDBJ databases">
        <title>Draft genome sequence of Bacteroides ovatus (ATCC 8483).</title>
        <authorList>
            <person name="Sudarsanam P."/>
            <person name="Ley R."/>
            <person name="Guruge J."/>
            <person name="Turnbaugh P.J."/>
            <person name="Mahowald M."/>
            <person name="Liep D."/>
            <person name="Gordon J."/>
        </authorList>
    </citation>
    <scope>NUCLEOTIDE SEQUENCE [LARGE SCALE GENOMIC DNA]</scope>
    <source>
        <strain evidence="2">ATCC 8483 / DSM 1896 / JCM 5824 / BCRC 10623 / CCUG 4943 / NCTC 11153</strain>
    </source>
</reference>
<reference evidence="1 2" key="1">
    <citation type="submission" date="2007-03" db="EMBL/GenBank/DDBJ databases">
        <authorList>
            <person name="Fulton L."/>
            <person name="Clifton S."/>
            <person name="Fulton B."/>
            <person name="Xu J."/>
            <person name="Minx P."/>
            <person name="Pepin K.H."/>
            <person name="Johnson M."/>
            <person name="Thiruvilangam P."/>
            <person name="Bhonagiri V."/>
            <person name="Nash W.E."/>
            <person name="Mardis E.R."/>
            <person name="Wilson R.K."/>
        </authorList>
    </citation>
    <scope>NUCLEOTIDE SEQUENCE [LARGE SCALE GENOMIC DNA]</scope>
    <source>
        <strain evidence="2">ATCC 8483 / DSM 1896 / JCM 5824 / BCRC 10623 / CCUG 4943 / NCTC 11153</strain>
    </source>
</reference>
<gene>
    <name evidence="1" type="ORF">BACOVA_04912</name>
</gene>
<dbReference type="EMBL" id="AAXF02000054">
    <property type="protein sequence ID" value="EDO09054.1"/>
    <property type="molecule type" value="Genomic_DNA"/>
</dbReference>
<proteinExistence type="predicted"/>